<name>A0ABS4KE48_9FIRM</name>
<dbReference type="NCBIfam" id="TIGR00350">
    <property type="entry name" value="lytR_cpsA_psr"/>
    <property type="match status" value="1"/>
</dbReference>
<comment type="caution">
    <text evidence="4">The sequence shown here is derived from an EMBL/GenBank/DDBJ whole genome shotgun (WGS) entry which is preliminary data.</text>
</comment>
<gene>
    <name evidence="4" type="ORF">J2Z71_000989</name>
</gene>
<dbReference type="InterPro" id="IPR004474">
    <property type="entry name" value="LytR_CpsA_psr"/>
</dbReference>
<evidence type="ECO:0000313" key="4">
    <source>
        <dbReference type="EMBL" id="MBP2025456.1"/>
    </source>
</evidence>
<feature type="domain" description="Cell envelope-related transcriptional attenuator" evidence="3">
    <location>
        <begin position="68"/>
        <end position="218"/>
    </location>
</feature>
<protein>
    <submittedName>
        <fullName evidence="4">LCP family protein required for cell wall assembly</fullName>
    </submittedName>
</protein>
<dbReference type="Gene3D" id="3.40.630.190">
    <property type="entry name" value="LCP protein"/>
    <property type="match status" value="1"/>
</dbReference>
<feature type="transmembrane region" description="Helical" evidence="2">
    <location>
        <begin position="7"/>
        <end position="28"/>
    </location>
</feature>
<organism evidence="4 5">
    <name type="scientific">Peptoniphilus stercorisuis</name>
    <dbReference type="NCBI Taxonomy" id="1436965"/>
    <lineage>
        <taxon>Bacteria</taxon>
        <taxon>Bacillati</taxon>
        <taxon>Bacillota</taxon>
        <taxon>Tissierellia</taxon>
        <taxon>Tissierellales</taxon>
        <taxon>Peptoniphilaceae</taxon>
        <taxon>Peptoniphilus</taxon>
    </lineage>
</organism>
<dbReference type="RefSeq" id="WP_210060751.1">
    <property type="nucleotide sequence ID" value="NZ_JAGGLJ010000008.1"/>
</dbReference>
<comment type="similarity">
    <text evidence="1">Belongs to the LytR/CpsA/Psr (LCP) family.</text>
</comment>
<dbReference type="EMBL" id="JAGGLJ010000008">
    <property type="protein sequence ID" value="MBP2025456.1"/>
    <property type="molecule type" value="Genomic_DNA"/>
</dbReference>
<accession>A0ABS4KE48</accession>
<dbReference type="PANTHER" id="PTHR33392">
    <property type="entry name" value="POLYISOPRENYL-TEICHOIC ACID--PEPTIDOGLYCAN TEICHOIC ACID TRANSFERASE TAGU"/>
    <property type="match status" value="1"/>
</dbReference>
<sequence length="296" mass="33358">MKRFFKAFFTTFLVIVVLFVGSTGFFLFKNHIENPGDMISELKSSNDNIQFLLLGVDSLDSASATNTRSDTIMLVNMNLENGSADLISIPRDTYASIEGYNNQKINHSYNYGGSDLTLQTVNNLLGTDIKYYITMDYSFVEDVVNIIGGVTVDVPIKMDYEDPWADPPLSIHLEPGVQSLNGNESLQFLRFRKGYTNQDLGRVQAQQQFVSAFINKVKSPLTFVKAPILLKSYGKYTDSNMPFSQIVKLGLNVRKFSTENITTNTLPGYPGYRNKVSYFFVNQNKTDELLRTMGIK</sequence>
<dbReference type="Proteomes" id="UP001519306">
    <property type="component" value="Unassembled WGS sequence"/>
</dbReference>
<dbReference type="Pfam" id="PF03816">
    <property type="entry name" value="LytR_cpsA_psr"/>
    <property type="match status" value="1"/>
</dbReference>
<reference evidence="4 5" key="1">
    <citation type="submission" date="2021-03" db="EMBL/GenBank/DDBJ databases">
        <title>Genomic Encyclopedia of Type Strains, Phase IV (KMG-IV): sequencing the most valuable type-strain genomes for metagenomic binning, comparative biology and taxonomic classification.</title>
        <authorList>
            <person name="Goeker M."/>
        </authorList>
    </citation>
    <scope>NUCLEOTIDE SEQUENCE [LARGE SCALE GENOMIC DNA]</scope>
    <source>
        <strain evidence="4 5">DSM 27563</strain>
    </source>
</reference>
<evidence type="ECO:0000256" key="2">
    <source>
        <dbReference type="SAM" id="Phobius"/>
    </source>
</evidence>
<evidence type="ECO:0000313" key="5">
    <source>
        <dbReference type="Proteomes" id="UP001519306"/>
    </source>
</evidence>
<keyword evidence="5" id="KW-1185">Reference proteome</keyword>
<keyword evidence="2" id="KW-0812">Transmembrane</keyword>
<dbReference type="PANTHER" id="PTHR33392:SF6">
    <property type="entry name" value="POLYISOPRENYL-TEICHOIC ACID--PEPTIDOGLYCAN TEICHOIC ACID TRANSFERASE TAGU"/>
    <property type="match status" value="1"/>
</dbReference>
<evidence type="ECO:0000256" key="1">
    <source>
        <dbReference type="ARBA" id="ARBA00006068"/>
    </source>
</evidence>
<proteinExistence type="inferred from homology"/>
<keyword evidence="2" id="KW-0472">Membrane</keyword>
<evidence type="ECO:0000259" key="3">
    <source>
        <dbReference type="Pfam" id="PF03816"/>
    </source>
</evidence>
<dbReference type="InterPro" id="IPR050922">
    <property type="entry name" value="LytR/CpsA/Psr_CW_biosynth"/>
</dbReference>
<keyword evidence="2" id="KW-1133">Transmembrane helix</keyword>